<name>A0A511KKW4_RHOTO</name>
<dbReference type="EMBL" id="BJWK01000013">
    <property type="protein sequence ID" value="GEM11010.1"/>
    <property type="molecule type" value="Genomic_DNA"/>
</dbReference>
<dbReference type="Proteomes" id="UP000321518">
    <property type="component" value="Unassembled WGS sequence"/>
</dbReference>
<protein>
    <submittedName>
        <fullName evidence="1">Proteophosphoglycan 5</fullName>
    </submittedName>
</protein>
<sequence>MAAHGSRPLEWQDDALAEPLLTKSEVDEPGPLSPEHALRRRLPVTRGILLPGLLLAILAPLYFHLRPRTTPPPSPKRIWLRAVEDNHSGLGSVVGQTRLAAALARAVDATLVVPHDPTGHGYSAADFINPDVPTLLDPTSVCVLSGRLTRNQTANLPHDARVFCDTGSLSKELERLKECTIIIDDRPWEYRRDFADCTSGWWDDIIQVPSPRGGFAGKAKTTVAVHVRWGDTRSRIGFDSPTKNATLRSIPLSVADPIVQKLASCRDLDVHVYMEDGAKDLFPLSHPYTLHDGKGVLPLDELREIANADIRLTATGGFASLIHWSARHGLSIVPVDPNGVAPYYTRSERIKVVYQGNVIAGQLSCDDLEAALTL</sequence>
<evidence type="ECO:0000313" key="2">
    <source>
        <dbReference type="Proteomes" id="UP000321518"/>
    </source>
</evidence>
<evidence type="ECO:0000313" key="1">
    <source>
        <dbReference type="EMBL" id="GEM11010.1"/>
    </source>
</evidence>
<reference evidence="1 2" key="1">
    <citation type="submission" date="2019-07" db="EMBL/GenBank/DDBJ databases">
        <title>Rhodotorula toruloides NBRC10032 genome sequencing.</title>
        <authorList>
            <person name="Shida Y."/>
            <person name="Takaku H."/>
            <person name="Ogasawara W."/>
            <person name="Mori K."/>
        </authorList>
    </citation>
    <scope>NUCLEOTIDE SEQUENCE [LARGE SCALE GENOMIC DNA]</scope>
    <source>
        <strain evidence="1 2">NBRC10032</strain>
    </source>
</reference>
<dbReference type="AlphaFoldDB" id="A0A511KKW4"/>
<gene>
    <name evidence="1" type="ORF">Rt10032_c13g5027</name>
</gene>
<proteinExistence type="predicted"/>
<organism evidence="1 2">
    <name type="scientific">Rhodotorula toruloides</name>
    <name type="common">Yeast</name>
    <name type="synonym">Rhodosporidium toruloides</name>
    <dbReference type="NCBI Taxonomy" id="5286"/>
    <lineage>
        <taxon>Eukaryota</taxon>
        <taxon>Fungi</taxon>
        <taxon>Dikarya</taxon>
        <taxon>Basidiomycota</taxon>
        <taxon>Pucciniomycotina</taxon>
        <taxon>Microbotryomycetes</taxon>
        <taxon>Sporidiobolales</taxon>
        <taxon>Sporidiobolaceae</taxon>
        <taxon>Rhodotorula</taxon>
    </lineage>
</organism>
<comment type="caution">
    <text evidence="1">The sequence shown here is derived from an EMBL/GenBank/DDBJ whole genome shotgun (WGS) entry which is preliminary data.</text>
</comment>
<accession>A0A511KKW4</accession>
<dbReference type="OrthoDB" id="2535911at2759"/>